<keyword evidence="2" id="KW-0812">Transmembrane</keyword>
<feature type="compositionally biased region" description="Polar residues" evidence="1">
    <location>
        <begin position="36"/>
        <end position="47"/>
    </location>
</feature>
<dbReference type="Proteomes" id="UP000539111">
    <property type="component" value="Unassembled WGS sequence"/>
</dbReference>
<dbReference type="InterPro" id="IPR021949">
    <property type="entry name" value="DUF3566_TM"/>
</dbReference>
<proteinExistence type="predicted"/>
<protein>
    <recommendedName>
        <fullName evidence="3">DUF3566 domain-containing protein</fullName>
    </recommendedName>
</protein>
<keyword evidence="2" id="KW-0472">Membrane</keyword>
<dbReference type="AlphaFoldDB" id="A0A7Z0D1Q0"/>
<name>A0A7Z0D1Q0_9MICO</name>
<accession>A0A7Z0D1Q0</accession>
<evidence type="ECO:0000256" key="1">
    <source>
        <dbReference type="SAM" id="MobiDB-lite"/>
    </source>
</evidence>
<dbReference type="EMBL" id="JACBZP010000001">
    <property type="protein sequence ID" value="NYI66597.1"/>
    <property type="molecule type" value="Genomic_DNA"/>
</dbReference>
<gene>
    <name evidence="4" type="ORF">BJY26_000903</name>
</gene>
<evidence type="ECO:0000313" key="4">
    <source>
        <dbReference type="EMBL" id="NYI66597.1"/>
    </source>
</evidence>
<comment type="caution">
    <text evidence="4">The sequence shown here is derived from an EMBL/GenBank/DDBJ whole genome shotgun (WGS) entry which is preliminary data.</text>
</comment>
<keyword evidence="2" id="KW-1133">Transmembrane helix</keyword>
<evidence type="ECO:0000256" key="2">
    <source>
        <dbReference type="SAM" id="Phobius"/>
    </source>
</evidence>
<evidence type="ECO:0000259" key="3">
    <source>
        <dbReference type="Pfam" id="PF12089"/>
    </source>
</evidence>
<dbReference type="Pfam" id="PF12089">
    <property type="entry name" value="DUF3566"/>
    <property type="match status" value="1"/>
</dbReference>
<sequence>MSNSSSGSARTAKTQTVPRNKAEEHLTQAMEGGSGTNAAGTETSGGKTASGGVKTPGRPAGPRKVKLTVSKVDPWSVMKLSFLLSVALGIAMVVATFVIWVVLDRAGVFDTISTALSEIAGGESSASQTITSMFELGRVISIATVLAIVDIILITAISTLVSLLYNLGSTLVGGLGLTLTDD</sequence>
<reference evidence="4 5" key="1">
    <citation type="submission" date="2020-07" db="EMBL/GenBank/DDBJ databases">
        <title>Sequencing the genomes of 1000 actinobacteria strains.</title>
        <authorList>
            <person name="Klenk H.-P."/>
        </authorList>
    </citation>
    <scope>NUCLEOTIDE SEQUENCE [LARGE SCALE GENOMIC DNA]</scope>
    <source>
        <strain evidence="4 5">DSM 26341</strain>
    </source>
</reference>
<feature type="region of interest" description="Disordered" evidence="1">
    <location>
        <begin position="1"/>
        <end position="64"/>
    </location>
</feature>
<feature type="domain" description="DUF3566" evidence="3">
    <location>
        <begin position="62"/>
        <end position="181"/>
    </location>
</feature>
<organism evidence="4 5">
    <name type="scientific">Spelaeicoccus albus</name>
    <dbReference type="NCBI Taxonomy" id="1280376"/>
    <lineage>
        <taxon>Bacteria</taxon>
        <taxon>Bacillati</taxon>
        <taxon>Actinomycetota</taxon>
        <taxon>Actinomycetes</taxon>
        <taxon>Micrococcales</taxon>
        <taxon>Brevibacteriaceae</taxon>
        <taxon>Spelaeicoccus</taxon>
    </lineage>
</organism>
<dbReference type="RefSeq" id="WP_179426053.1">
    <property type="nucleotide sequence ID" value="NZ_JACBZP010000001.1"/>
</dbReference>
<evidence type="ECO:0000313" key="5">
    <source>
        <dbReference type="Proteomes" id="UP000539111"/>
    </source>
</evidence>
<keyword evidence="5" id="KW-1185">Reference proteome</keyword>
<feature type="transmembrane region" description="Helical" evidence="2">
    <location>
        <begin position="139"/>
        <end position="165"/>
    </location>
</feature>
<feature type="transmembrane region" description="Helical" evidence="2">
    <location>
        <begin position="80"/>
        <end position="103"/>
    </location>
</feature>
<feature type="compositionally biased region" description="Polar residues" evidence="1">
    <location>
        <begin position="1"/>
        <end position="18"/>
    </location>
</feature>